<reference evidence="3" key="1">
    <citation type="submission" date="2018-11" db="EMBL/GenBank/DDBJ databases">
        <authorList>
            <person name="Alioto T."/>
            <person name="Alioto T."/>
        </authorList>
    </citation>
    <scope>NUCLEOTIDE SEQUENCE</scope>
</reference>
<evidence type="ECO:0000313" key="3">
    <source>
        <dbReference type="EMBL" id="VDI15617.1"/>
    </source>
</evidence>
<keyword evidence="4" id="KW-1185">Reference proteome</keyword>
<dbReference type="InterPro" id="IPR048324">
    <property type="entry name" value="ZSWIM1-3_RNaseH-like"/>
</dbReference>
<dbReference type="Pfam" id="PF15299">
    <property type="entry name" value="ALS2CR8"/>
    <property type="match status" value="1"/>
</dbReference>
<dbReference type="PANTHER" id="PTHR47456">
    <property type="entry name" value="PHD-TYPE DOMAIN-CONTAINING PROTEIN"/>
    <property type="match status" value="1"/>
</dbReference>
<feature type="compositionally biased region" description="Basic and acidic residues" evidence="1">
    <location>
        <begin position="46"/>
        <end position="70"/>
    </location>
</feature>
<protein>
    <recommendedName>
        <fullName evidence="2">ZSWIM1/3 RNaseH-like domain-containing protein</fullName>
    </recommendedName>
</protein>
<organism evidence="3 4">
    <name type="scientific">Mytilus galloprovincialis</name>
    <name type="common">Mediterranean mussel</name>
    <dbReference type="NCBI Taxonomy" id="29158"/>
    <lineage>
        <taxon>Eukaryota</taxon>
        <taxon>Metazoa</taxon>
        <taxon>Spiralia</taxon>
        <taxon>Lophotrochozoa</taxon>
        <taxon>Mollusca</taxon>
        <taxon>Bivalvia</taxon>
        <taxon>Autobranchia</taxon>
        <taxon>Pteriomorphia</taxon>
        <taxon>Mytilida</taxon>
        <taxon>Mytiloidea</taxon>
        <taxon>Mytilidae</taxon>
        <taxon>Mytilinae</taxon>
        <taxon>Mytilus</taxon>
    </lineage>
</organism>
<accession>A0A8B6D8M8</accession>
<evidence type="ECO:0000313" key="4">
    <source>
        <dbReference type="Proteomes" id="UP000596742"/>
    </source>
</evidence>
<feature type="domain" description="ZSWIM1/3 RNaseH-like" evidence="2">
    <location>
        <begin position="294"/>
        <end position="393"/>
    </location>
</feature>
<name>A0A8B6D8M8_MYTGA</name>
<evidence type="ECO:0000259" key="2">
    <source>
        <dbReference type="Pfam" id="PF21056"/>
    </source>
</evidence>
<dbReference type="AlphaFoldDB" id="A0A8B6D8M8"/>
<dbReference type="Pfam" id="PF21056">
    <property type="entry name" value="ZSWIM1-3_RNaseH-like"/>
    <property type="match status" value="1"/>
</dbReference>
<comment type="caution">
    <text evidence="3">The sequence shown here is derived from an EMBL/GenBank/DDBJ whole genome shotgun (WGS) entry which is preliminary data.</text>
</comment>
<dbReference type="Proteomes" id="UP000596742">
    <property type="component" value="Unassembled WGS sequence"/>
</dbReference>
<dbReference type="OrthoDB" id="6157967at2759"/>
<dbReference type="InterPro" id="IPR029309">
    <property type="entry name" value="CaRF"/>
</dbReference>
<proteinExistence type="predicted"/>
<feature type="region of interest" description="Disordered" evidence="1">
    <location>
        <begin position="45"/>
        <end position="84"/>
    </location>
</feature>
<dbReference type="PANTHER" id="PTHR47456:SF1">
    <property type="entry name" value="PHD-TYPE DOMAIN-CONTAINING PROTEIN"/>
    <property type="match status" value="1"/>
</dbReference>
<evidence type="ECO:0000256" key="1">
    <source>
        <dbReference type="SAM" id="MobiDB-lite"/>
    </source>
</evidence>
<gene>
    <name evidence="3" type="ORF">MGAL_10B047358</name>
</gene>
<dbReference type="EMBL" id="UYJE01002996">
    <property type="protein sequence ID" value="VDI15617.1"/>
    <property type="molecule type" value="Genomic_DNA"/>
</dbReference>
<dbReference type="GO" id="GO:0003700">
    <property type="term" value="F:DNA-binding transcription factor activity"/>
    <property type="evidence" value="ECO:0007669"/>
    <property type="project" value="InterPro"/>
</dbReference>
<sequence>MFGKDDFDLLHSEVRFEDTQKSTVPYIPYDGVPFIIVGRKKMACHHGKDTHSKEKERKKGKDHQVGDHDYKKTRKPLQPTKKKDCSAGIRVSDCGKRSEKDAASFSIKQKIRTGQIIRKEHTFFVSIPDDSEHENHSMGEDASLIQPIDEDLKKYIGLMVVQHQVGNTFQMKLLLEVYVKQTLFDGQNIPSRLNKRFWPSIKDIKNHMALALLRLRNTNVDQAVVSELVTKWELENPKDNFYIRVKKDNDDEFNQDIPLCPENDDAGDDNREDLMLDDETLRFLSVTEEKFLFIHQSDFQKQLLLKYGQEICLMDATYRTTQYAVPLYFICVPTNVNYMTVATFITETEDSDSIKKVLLQLRQWNPEWNPSFYMCDYATEEINAIESVFPDSFVYLCDFHREQAWDCWLNASHNGVQLYKSQIVSLLKNIATASTEMEFEEAKDNLKESALWRGNKKFRDWFERYWRSKSDRWVQAYRQNRFNVSINTNNGIERQNLALKYEYLQSKKASSLSHLLTIIVESFNFWTYRKYRKMNIQASDQARKYASDIPEFLTNRPPHVVKHCFVRWQEAINIPSEDIDVVDDINSTFLVKSQSSDNTLLHYLIKFQQDDIGLPSYIQLENVDNRQFVEETVDAELADSEAYLSTADYIELPISSAASIKRKKQKIQSICNLIKDLCYKVEDSEVLNSTIDQLNSVRLQMNSSVPQTAEFLLDNEEMLHIGTPKKTIKCRNLKKTKAKKKGVGRVGRKATRQKEGHTKLGVNVLVKNNEELFERNTSESTAHVIESVVNEDFVIYEATAISEESEVRTPDEGVSTGQNLDTVENTIPEGYHLNILEKFKGNIH</sequence>